<evidence type="ECO:0000313" key="1">
    <source>
        <dbReference type="EMBL" id="MDN5215102.1"/>
    </source>
</evidence>
<evidence type="ECO:0000313" key="2">
    <source>
        <dbReference type="Proteomes" id="UP001172083"/>
    </source>
</evidence>
<dbReference type="InterPro" id="IPR016024">
    <property type="entry name" value="ARM-type_fold"/>
</dbReference>
<keyword evidence="2" id="KW-1185">Reference proteome</keyword>
<dbReference type="InterPro" id="IPR011989">
    <property type="entry name" value="ARM-like"/>
</dbReference>
<dbReference type="Proteomes" id="UP001172083">
    <property type="component" value="Unassembled WGS sequence"/>
</dbReference>
<gene>
    <name evidence="1" type="ORF">QQ020_23675</name>
</gene>
<dbReference type="SUPFAM" id="SSF48371">
    <property type="entry name" value="ARM repeat"/>
    <property type="match status" value="1"/>
</dbReference>
<dbReference type="RefSeq" id="WP_346760441.1">
    <property type="nucleotide sequence ID" value="NZ_JAUJEB010000006.1"/>
</dbReference>
<reference evidence="1" key="1">
    <citation type="submission" date="2023-06" db="EMBL/GenBank/DDBJ databases">
        <title>Genomic of Agaribacillus aureum.</title>
        <authorList>
            <person name="Wang G."/>
        </authorList>
    </citation>
    <scope>NUCLEOTIDE SEQUENCE</scope>
    <source>
        <strain evidence="1">BMA12</strain>
    </source>
</reference>
<dbReference type="Gene3D" id="1.25.10.10">
    <property type="entry name" value="Leucine-rich Repeat Variant"/>
    <property type="match status" value="1"/>
</dbReference>
<dbReference type="EMBL" id="JAUJEB010000006">
    <property type="protein sequence ID" value="MDN5215102.1"/>
    <property type="molecule type" value="Genomic_DNA"/>
</dbReference>
<protein>
    <submittedName>
        <fullName evidence="1">HEAT repeat domain-containing protein</fullName>
    </submittedName>
</protein>
<proteinExistence type="predicted"/>
<sequence>MSRKNWTYDKLFFRLLNNKSKNTYWENIGELRRRPNNEVHSRAVQLSKSKIEKEKIIGIDVLAQLGFDPRFKQKETIDIYFELLQEEQTPKVLGSILSGIGHNNENLTDKQIQKLCEFECHNFSDVRFSLVHALSRVENKNAIQVIINLSQDKHPEVRDWATFALGSQIEITNEKIINALWDRLGDEFTNVRFEAIAGLANRKDKRIKEILIQELKEIDNHGSLILESIESLNDKDFIELIEKQIKKNKETKKVNEKWLLDCIEKLKTNAQQKI</sequence>
<name>A0ABT8LDQ9_9BACT</name>
<accession>A0ABT8LDQ9</accession>
<organism evidence="1 2">
    <name type="scientific">Agaribacillus aureus</name>
    <dbReference type="NCBI Taxonomy" id="3051825"/>
    <lineage>
        <taxon>Bacteria</taxon>
        <taxon>Pseudomonadati</taxon>
        <taxon>Bacteroidota</taxon>
        <taxon>Cytophagia</taxon>
        <taxon>Cytophagales</taxon>
        <taxon>Splendidivirgaceae</taxon>
        <taxon>Agaribacillus</taxon>
    </lineage>
</organism>
<comment type="caution">
    <text evidence="1">The sequence shown here is derived from an EMBL/GenBank/DDBJ whole genome shotgun (WGS) entry which is preliminary data.</text>
</comment>
<dbReference type="Pfam" id="PF13646">
    <property type="entry name" value="HEAT_2"/>
    <property type="match status" value="1"/>
</dbReference>